<protein>
    <submittedName>
        <fullName evidence="3">PQQ-binding-like beta-propeller repeat protein</fullName>
    </submittedName>
</protein>
<dbReference type="SUPFAM" id="SSF50998">
    <property type="entry name" value="Quinoprotein alcohol dehydrogenase-like"/>
    <property type="match status" value="2"/>
</dbReference>
<dbReference type="Gene3D" id="2.130.10.10">
    <property type="entry name" value="YVTN repeat-like/Quinoprotein amine dehydrogenase"/>
    <property type="match status" value="3"/>
</dbReference>
<dbReference type="InterPro" id="IPR015943">
    <property type="entry name" value="WD40/YVTN_repeat-like_dom_sf"/>
</dbReference>
<sequence length="413" mass="43966">MDERRRRFLAGVGTTAAAVGTAGCMGRLRTLGGGPDRPPAETADTQFRGETTRRGIDPERTIPSSVTVDWRLDGLNTGGHTAAKGSPVLAPNGNIVVTGDTGEVWAVRPDGRRRWRADATDTSRGFHGTPAIANGTVYVGAYDGALYAFDLETGEQYWRTQLGDAIGSSPGYHDGRLYIAVEYYEPSGAIFALDAVTGEVRWEDRRITDHPHSTCAIDRAAGRLVVGSNDGSLYCWSYPDHEFLWTHDTGEDIKGPIATWDGSAFFGSWSDSVYRVALSDGTEEWATDLGASVMAGPAVEGATGTVYVGDQHESLYALDADSGDEQWETDVGGPVIGCPTVTSEHVLVGSYEPTLSALAKSTGEEVWTVPAEGEVTSTPLVTDSAIYVAERTSEASLEGEGPTGGLYRIVADE</sequence>
<evidence type="ECO:0000313" key="4">
    <source>
        <dbReference type="Proteomes" id="UP000608662"/>
    </source>
</evidence>
<dbReference type="SMART" id="SM00564">
    <property type="entry name" value="PQQ"/>
    <property type="match status" value="7"/>
</dbReference>
<dbReference type="PANTHER" id="PTHR34512:SF30">
    <property type="entry name" value="OUTER MEMBRANE PROTEIN ASSEMBLY FACTOR BAMB"/>
    <property type="match status" value="1"/>
</dbReference>
<gene>
    <name evidence="3" type="ORF">GOC74_07495</name>
</gene>
<dbReference type="OrthoDB" id="145878at2157"/>
<proteinExistence type="predicted"/>
<evidence type="ECO:0000313" key="3">
    <source>
        <dbReference type="EMBL" id="NLV09773.1"/>
    </source>
</evidence>
<dbReference type="PANTHER" id="PTHR34512">
    <property type="entry name" value="CELL SURFACE PROTEIN"/>
    <property type="match status" value="1"/>
</dbReference>
<dbReference type="Pfam" id="PF13360">
    <property type="entry name" value="PQQ_2"/>
    <property type="match status" value="2"/>
</dbReference>
<reference evidence="3" key="1">
    <citation type="submission" date="2019-12" db="EMBL/GenBank/DDBJ databases">
        <title>Whole-genome sequence of Halomicrobium mukohataei pws1.</title>
        <authorList>
            <person name="Verma D.K."/>
            <person name="Gopal K."/>
            <person name="Prasad E.S."/>
        </authorList>
    </citation>
    <scope>NUCLEOTIDE SEQUENCE</scope>
    <source>
        <strain evidence="3">Pws1</strain>
    </source>
</reference>
<accession>A0A847U299</accession>
<dbReference type="Proteomes" id="UP000608662">
    <property type="component" value="Unassembled WGS sequence"/>
</dbReference>
<dbReference type="InterPro" id="IPR002372">
    <property type="entry name" value="PQQ_rpt_dom"/>
</dbReference>
<dbReference type="InterPro" id="IPR006311">
    <property type="entry name" value="TAT_signal"/>
</dbReference>
<comment type="caution">
    <text evidence="3">The sequence shown here is derived from an EMBL/GenBank/DDBJ whole genome shotgun (WGS) entry which is preliminary data.</text>
</comment>
<feature type="domain" description="Pyrrolo-quinoline quinone repeat" evidence="2">
    <location>
        <begin position="272"/>
        <end position="348"/>
    </location>
</feature>
<dbReference type="PROSITE" id="PS51257">
    <property type="entry name" value="PROKAR_LIPOPROTEIN"/>
    <property type="match status" value="1"/>
</dbReference>
<dbReference type="EMBL" id="WOYG01000001">
    <property type="protein sequence ID" value="NLV09773.1"/>
    <property type="molecule type" value="Genomic_DNA"/>
</dbReference>
<dbReference type="InterPro" id="IPR011047">
    <property type="entry name" value="Quinoprotein_ADH-like_sf"/>
</dbReference>
<dbReference type="RefSeq" id="WP_170093572.1">
    <property type="nucleotide sequence ID" value="NZ_WOYG01000001.1"/>
</dbReference>
<evidence type="ECO:0000256" key="1">
    <source>
        <dbReference type="SAM" id="MobiDB-lite"/>
    </source>
</evidence>
<evidence type="ECO:0000259" key="2">
    <source>
        <dbReference type="Pfam" id="PF13360"/>
    </source>
</evidence>
<dbReference type="AlphaFoldDB" id="A0A847U299"/>
<dbReference type="PROSITE" id="PS51318">
    <property type="entry name" value="TAT"/>
    <property type="match status" value="1"/>
</dbReference>
<feature type="domain" description="Pyrrolo-quinoline quinone repeat" evidence="2">
    <location>
        <begin position="88"/>
        <end position="204"/>
    </location>
</feature>
<dbReference type="InterPro" id="IPR018391">
    <property type="entry name" value="PQQ_b-propeller_rpt"/>
</dbReference>
<name>A0A847U299_9EURY</name>
<feature type="region of interest" description="Disordered" evidence="1">
    <location>
        <begin position="29"/>
        <end position="58"/>
    </location>
</feature>
<organism evidence="3 4">
    <name type="scientific">Halomicrobium mukohataei</name>
    <dbReference type="NCBI Taxonomy" id="57705"/>
    <lineage>
        <taxon>Archaea</taxon>
        <taxon>Methanobacteriati</taxon>
        <taxon>Methanobacteriota</taxon>
        <taxon>Stenosarchaea group</taxon>
        <taxon>Halobacteria</taxon>
        <taxon>Halobacteriales</taxon>
        <taxon>Haloarculaceae</taxon>
        <taxon>Halomicrobium</taxon>
    </lineage>
</organism>